<feature type="chain" id="PRO_5043797628" evidence="2">
    <location>
        <begin position="23"/>
        <end position="135"/>
    </location>
</feature>
<keyword evidence="4" id="KW-1185">Reference proteome</keyword>
<name>A0AAV4P3X0_CAEEX</name>
<gene>
    <name evidence="3" type="ORF">CEXT_344611</name>
</gene>
<feature type="transmembrane region" description="Helical" evidence="1">
    <location>
        <begin position="70"/>
        <end position="92"/>
    </location>
</feature>
<dbReference type="AlphaFoldDB" id="A0AAV4P3X0"/>
<accession>A0AAV4P3X0</accession>
<evidence type="ECO:0000256" key="1">
    <source>
        <dbReference type="SAM" id="Phobius"/>
    </source>
</evidence>
<evidence type="ECO:0000313" key="3">
    <source>
        <dbReference type="EMBL" id="GIX90446.1"/>
    </source>
</evidence>
<feature type="transmembrane region" description="Helical" evidence="1">
    <location>
        <begin position="98"/>
        <end position="117"/>
    </location>
</feature>
<comment type="caution">
    <text evidence="3">The sequence shown here is derived from an EMBL/GenBank/DDBJ whole genome shotgun (WGS) entry which is preliminary data.</text>
</comment>
<protein>
    <submittedName>
        <fullName evidence="3">Uncharacterized protein</fullName>
    </submittedName>
</protein>
<organism evidence="3 4">
    <name type="scientific">Caerostris extrusa</name>
    <name type="common">Bark spider</name>
    <name type="synonym">Caerostris bankana</name>
    <dbReference type="NCBI Taxonomy" id="172846"/>
    <lineage>
        <taxon>Eukaryota</taxon>
        <taxon>Metazoa</taxon>
        <taxon>Ecdysozoa</taxon>
        <taxon>Arthropoda</taxon>
        <taxon>Chelicerata</taxon>
        <taxon>Arachnida</taxon>
        <taxon>Araneae</taxon>
        <taxon>Araneomorphae</taxon>
        <taxon>Entelegynae</taxon>
        <taxon>Araneoidea</taxon>
        <taxon>Araneidae</taxon>
        <taxon>Caerostris</taxon>
    </lineage>
</organism>
<proteinExistence type="predicted"/>
<dbReference type="Proteomes" id="UP001054945">
    <property type="component" value="Unassembled WGS sequence"/>
</dbReference>
<evidence type="ECO:0000256" key="2">
    <source>
        <dbReference type="SAM" id="SignalP"/>
    </source>
</evidence>
<keyword evidence="2" id="KW-0732">Signal</keyword>
<dbReference type="EMBL" id="BPLR01021501">
    <property type="protein sequence ID" value="GIX90446.1"/>
    <property type="molecule type" value="Genomic_DNA"/>
</dbReference>
<keyword evidence="1" id="KW-0812">Transmembrane</keyword>
<feature type="signal peptide" evidence="2">
    <location>
        <begin position="1"/>
        <end position="22"/>
    </location>
</feature>
<keyword evidence="1" id="KW-1133">Transmembrane helix</keyword>
<reference evidence="3 4" key="1">
    <citation type="submission" date="2021-06" db="EMBL/GenBank/DDBJ databases">
        <title>Caerostris extrusa draft genome.</title>
        <authorList>
            <person name="Kono N."/>
            <person name="Arakawa K."/>
        </authorList>
    </citation>
    <scope>NUCLEOTIDE SEQUENCE [LARGE SCALE GENOMIC DNA]</scope>
</reference>
<evidence type="ECO:0000313" key="4">
    <source>
        <dbReference type="Proteomes" id="UP001054945"/>
    </source>
</evidence>
<feature type="transmembrane region" description="Helical" evidence="1">
    <location>
        <begin position="32"/>
        <end position="58"/>
    </location>
</feature>
<keyword evidence="1" id="KW-0472">Membrane</keyword>
<sequence>MKSATVILFVASLIAVAQYASGNTLLNVLAQSIIIMITMIIMIIMTTITITMNIMIITMTTITIIITMNIMTIIMITMSITTIIMDIIITMATIIERMMFPMAFCICRFVSVSRQIVMIIIKSKCRKCYPCKCNE</sequence>